<sequence>MSGLRKAKKYDWKDSNLALFGSDVEKNVKKASAGTEKAWAEAGKEVGLQIWRIVQFKVTHLPKEDYGKFFGGDSYIILNTYKDKEK</sequence>
<dbReference type="Gene3D" id="3.40.20.10">
    <property type="entry name" value="Severin"/>
    <property type="match status" value="1"/>
</dbReference>
<comment type="caution">
    <text evidence="1">The sequence shown here is derived from an EMBL/GenBank/DDBJ whole genome shotgun (WGS) entry which is preliminary data.</text>
</comment>
<dbReference type="SUPFAM" id="SSF55753">
    <property type="entry name" value="Actin depolymerizing proteins"/>
    <property type="match status" value="1"/>
</dbReference>
<proteinExistence type="predicted"/>
<dbReference type="OrthoDB" id="6375767at2759"/>
<evidence type="ECO:0000313" key="1">
    <source>
        <dbReference type="EMBL" id="KAJ7360072.1"/>
    </source>
</evidence>
<dbReference type="EMBL" id="MU827312">
    <property type="protein sequence ID" value="KAJ7360072.1"/>
    <property type="molecule type" value="Genomic_DNA"/>
</dbReference>
<organism evidence="1 2">
    <name type="scientific">Desmophyllum pertusum</name>
    <dbReference type="NCBI Taxonomy" id="174260"/>
    <lineage>
        <taxon>Eukaryota</taxon>
        <taxon>Metazoa</taxon>
        <taxon>Cnidaria</taxon>
        <taxon>Anthozoa</taxon>
        <taxon>Hexacorallia</taxon>
        <taxon>Scleractinia</taxon>
        <taxon>Caryophylliina</taxon>
        <taxon>Caryophylliidae</taxon>
        <taxon>Desmophyllum</taxon>
    </lineage>
</organism>
<protein>
    <submittedName>
        <fullName evidence="1">Uncharacterized protein</fullName>
    </submittedName>
</protein>
<reference evidence="1" key="1">
    <citation type="submission" date="2023-01" db="EMBL/GenBank/DDBJ databases">
        <title>Genome assembly of the deep-sea coral Lophelia pertusa.</title>
        <authorList>
            <person name="Herrera S."/>
            <person name="Cordes E."/>
        </authorList>
    </citation>
    <scope>NUCLEOTIDE SEQUENCE</scope>
    <source>
        <strain evidence="1">USNM1676648</strain>
        <tissue evidence="1">Polyp</tissue>
    </source>
</reference>
<name>A0A9W9YNA8_9CNID</name>
<evidence type="ECO:0000313" key="2">
    <source>
        <dbReference type="Proteomes" id="UP001163046"/>
    </source>
</evidence>
<gene>
    <name evidence="1" type="ORF">OS493_019164</name>
</gene>
<dbReference type="InterPro" id="IPR029006">
    <property type="entry name" value="ADF-H/Gelsolin-like_dom_sf"/>
</dbReference>
<dbReference type="AlphaFoldDB" id="A0A9W9YNA8"/>
<accession>A0A9W9YNA8</accession>
<dbReference type="Proteomes" id="UP001163046">
    <property type="component" value="Unassembled WGS sequence"/>
</dbReference>
<keyword evidence="2" id="KW-1185">Reference proteome</keyword>